<reference evidence="2 3" key="1">
    <citation type="journal article" date="2019" name="Sci. Rep.">
        <title>Orb-weaving spider Araneus ventricosus genome elucidates the spidroin gene catalogue.</title>
        <authorList>
            <person name="Kono N."/>
            <person name="Nakamura H."/>
            <person name="Ohtoshi R."/>
            <person name="Moran D.A.P."/>
            <person name="Shinohara A."/>
            <person name="Yoshida Y."/>
            <person name="Fujiwara M."/>
            <person name="Mori M."/>
            <person name="Tomita M."/>
            <person name="Arakawa K."/>
        </authorList>
    </citation>
    <scope>NUCLEOTIDE SEQUENCE [LARGE SCALE GENOMIC DNA]</scope>
</reference>
<organism evidence="2 3">
    <name type="scientific">Araneus ventricosus</name>
    <name type="common">Orbweaver spider</name>
    <name type="synonym">Epeira ventricosa</name>
    <dbReference type="NCBI Taxonomy" id="182803"/>
    <lineage>
        <taxon>Eukaryota</taxon>
        <taxon>Metazoa</taxon>
        <taxon>Ecdysozoa</taxon>
        <taxon>Arthropoda</taxon>
        <taxon>Chelicerata</taxon>
        <taxon>Arachnida</taxon>
        <taxon>Araneae</taxon>
        <taxon>Araneomorphae</taxon>
        <taxon>Entelegynae</taxon>
        <taxon>Araneoidea</taxon>
        <taxon>Araneidae</taxon>
        <taxon>Araneus</taxon>
    </lineage>
</organism>
<sequence length="178" mass="20694">MSRRNRLPDSLRWRAVELMSQPDAARRPNVSRSVVQRLWDQYQSEDPVSRRHVSGRPRVTTPAEDRFFSSFGPKEKKHYCDAAHCRPLCIREKNLRYYGANTPSQCRSLCKATTCVCPPQLTTEKGPLMLDKRTRFPDQRAMGFCTLHRRVQIHTGERFRASADLEGTTYQIPSIQHF</sequence>
<evidence type="ECO:0000313" key="2">
    <source>
        <dbReference type="EMBL" id="GBL87851.1"/>
    </source>
</evidence>
<dbReference type="EMBL" id="BGPR01000056">
    <property type="protein sequence ID" value="GBL87851.1"/>
    <property type="molecule type" value="Genomic_DNA"/>
</dbReference>
<dbReference type="GO" id="GO:0005634">
    <property type="term" value="C:nucleus"/>
    <property type="evidence" value="ECO:0007669"/>
    <property type="project" value="UniProtKB-SubCell"/>
</dbReference>
<accession>A0A4Y2B641</accession>
<protein>
    <submittedName>
        <fullName evidence="2">Uncharacterized protein</fullName>
    </submittedName>
</protein>
<gene>
    <name evidence="2" type="ORF">AVEN_192031_1</name>
</gene>
<evidence type="ECO:0000256" key="1">
    <source>
        <dbReference type="ARBA" id="ARBA00004123"/>
    </source>
</evidence>
<evidence type="ECO:0000313" key="3">
    <source>
        <dbReference type="Proteomes" id="UP000499080"/>
    </source>
</evidence>
<dbReference type="SUPFAM" id="SSF46689">
    <property type="entry name" value="Homeodomain-like"/>
    <property type="match status" value="1"/>
</dbReference>
<proteinExistence type="predicted"/>
<dbReference type="OrthoDB" id="9996331at2759"/>
<dbReference type="AlphaFoldDB" id="A0A4Y2B641"/>
<keyword evidence="3" id="KW-1185">Reference proteome</keyword>
<dbReference type="Proteomes" id="UP000499080">
    <property type="component" value="Unassembled WGS sequence"/>
</dbReference>
<comment type="caution">
    <text evidence="2">The sequence shown here is derived from an EMBL/GenBank/DDBJ whole genome shotgun (WGS) entry which is preliminary data.</text>
</comment>
<comment type="subcellular location">
    <subcellularLocation>
        <location evidence="1">Nucleus</location>
    </subcellularLocation>
</comment>
<dbReference type="InterPro" id="IPR009057">
    <property type="entry name" value="Homeodomain-like_sf"/>
</dbReference>
<name>A0A4Y2B641_ARAVE</name>